<evidence type="ECO:0000256" key="1">
    <source>
        <dbReference type="SAM" id="MobiDB-lite"/>
    </source>
</evidence>
<dbReference type="InterPro" id="IPR043128">
    <property type="entry name" value="Rev_trsase/Diguanyl_cyclase"/>
</dbReference>
<dbReference type="Gene3D" id="3.30.450.260">
    <property type="entry name" value="Haem NO binding associated domain"/>
    <property type="match status" value="1"/>
</dbReference>
<sequence length="345" mass="38373">MSDAHLCYHMLNVLCPMHVILDDDGKILCAGPTARKLLPDGTLAGRMFLDVFEIKRPREIKSISRLRDKAGLKLHLRFRLPPHREMKGVLMEGPLPGQMIVNLSFGISVVDAVRDYKLTAADFAATDLTIEMLYLVEAKSAAMDASRQLNRRLQGARIAAEEQALTDTLTGLRNRRGMDRALAELIANGNSFALMHMDLDFFKAVNDTMGHAAGDYVLQQVAKIMQKEVRSRDSVARVGGDEFVILLLDVDDPEVICQIADRIIERISAPILFEGAQCNVSGSAGTTLSRNYDLVTADQLLGDADVALYESKRLGRRRHTFFSEELRQRQGETPEPLPRAEARSI</sequence>
<feature type="region of interest" description="Disordered" evidence="1">
    <location>
        <begin position="325"/>
        <end position="345"/>
    </location>
</feature>
<comment type="caution">
    <text evidence="3">The sequence shown here is derived from an EMBL/GenBank/DDBJ whole genome shotgun (WGS) entry which is preliminary data.</text>
</comment>
<organism evidence="3 4">
    <name type="scientific">Roseobacter cerasinus</name>
    <dbReference type="NCBI Taxonomy" id="2602289"/>
    <lineage>
        <taxon>Bacteria</taxon>
        <taxon>Pseudomonadati</taxon>
        <taxon>Pseudomonadota</taxon>
        <taxon>Alphaproteobacteria</taxon>
        <taxon>Rhodobacterales</taxon>
        <taxon>Roseobacteraceae</taxon>
        <taxon>Roseobacter</taxon>
    </lineage>
</organism>
<feature type="domain" description="GGDEF" evidence="2">
    <location>
        <begin position="190"/>
        <end position="324"/>
    </location>
</feature>
<name>A0A640VRS3_9RHOB</name>
<dbReference type="CDD" id="cd01949">
    <property type="entry name" value="GGDEF"/>
    <property type="match status" value="1"/>
</dbReference>
<reference evidence="3 4" key="1">
    <citation type="submission" date="2019-12" db="EMBL/GenBank/DDBJ databases">
        <title>Roseobacter cerasinus sp. nov., isolated from seawater around aquaculture.</title>
        <authorList>
            <person name="Muramatsu S."/>
            <person name="Takabe Y."/>
            <person name="Mori K."/>
            <person name="Takaichi S."/>
            <person name="Hanada S."/>
        </authorList>
    </citation>
    <scope>NUCLEOTIDE SEQUENCE [LARGE SCALE GENOMIC DNA]</scope>
    <source>
        <strain evidence="3 4">AI77</strain>
    </source>
</reference>
<evidence type="ECO:0000313" key="4">
    <source>
        <dbReference type="Proteomes" id="UP000436522"/>
    </source>
</evidence>
<evidence type="ECO:0000259" key="2">
    <source>
        <dbReference type="PROSITE" id="PS50887"/>
    </source>
</evidence>
<dbReference type="PANTHER" id="PTHR46663">
    <property type="entry name" value="DIGUANYLATE CYCLASE DGCT-RELATED"/>
    <property type="match status" value="1"/>
</dbReference>
<dbReference type="SMART" id="SM00267">
    <property type="entry name" value="GGDEF"/>
    <property type="match status" value="1"/>
</dbReference>
<dbReference type="Proteomes" id="UP000436522">
    <property type="component" value="Unassembled WGS sequence"/>
</dbReference>
<dbReference type="NCBIfam" id="TIGR00254">
    <property type="entry name" value="GGDEF"/>
    <property type="match status" value="1"/>
</dbReference>
<dbReference type="PANTHER" id="PTHR46663:SF2">
    <property type="entry name" value="GGDEF DOMAIN-CONTAINING PROTEIN"/>
    <property type="match status" value="1"/>
</dbReference>
<dbReference type="EMBL" id="BLIV01000003">
    <property type="protein sequence ID" value="GFE50314.1"/>
    <property type="molecule type" value="Genomic_DNA"/>
</dbReference>
<dbReference type="InterPro" id="IPR000160">
    <property type="entry name" value="GGDEF_dom"/>
</dbReference>
<dbReference type="RefSeq" id="WP_238840810.1">
    <property type="nucleotide sequence ID" value="NZ_BLIV01000003.1"/>
</dbReference>
<dbReference type="Pfam" id="PF00990">
    <property type="entry name" value="GGDEF"/>
    <property type="match status" value="1"/>
</dbReference>
<accession>A0A640VRS3</accession>
<dbReference type="PROSITE" id="PS50887">
    <property type="entry name" value="GGDEF"/>
    <property type="match status" value="1"/>
</dbReference>
<dbReference type="Gene3D" id="3.30.70.270">
    <property type="match status" value="1"/>
</dbReference>
<dbReference type="InterPro" id="IPR042463">
    <property type="entry name" value="HNOB_dom_associated_sf"/>
</dbReference>
<dbReference type="InterPro" id="IPR052163">
    <property type="entry name" value="DGC-Regulatory_Protein"/>
</dbReference>
<dbReference type="SUPFAM" id="SSF55073">
    <property type="entry name" value="Nucleotide cyclase"/>
    <property type="match status" value="1"/>
</dbReference>
<gene>
    <name evidence="3" type="ORF">So717_20670</name>
</gene>
<protein>
    <submittedName>
        <fullName evidence="3">GGDEF domain-containing protein</fullName>
    </submittedName>
</protein>
<dbReference type="InterPro" id="IPR029787">
    <property type="entry name" value="Nucleotide_cyclase"/>
</dbReference>
<proteinExistence type="predicted"/>
<evidence type="ECO:0000313" key="3">
    <source>
        <dbReference type="EMBL" id="GFE50314.1"/>
    </source>
</evidence>
<dbReference type="AlphaFoldDB" id="A0A640VRS3"/>
<keyword evidence="4" id="KW-1185">Reference proteome</keyword>